<reference evidence="1" key="1">
    <citation type="submission" date="2022-02" db="EMBL/GenBank/DDBJ databases">
        <title>Emergence and expansion in Europe of a Vibrio aestuarianus clonal complex pathogenic for oysters.</title>
        <authorList>
            <person name="Mesnil A."/>
            <person name="Travers M.-A."/>
        </authorList>
    </citation>
    <scope>NUCLEOTIDE SEQUENCE</scope>
    <source>
        <strain evidence="1">151-ITT-15-cp-1</strain>
    </source>
</reference>
<comment type="caution">
    <text evidence="1">The sequence shown here is derived from an EMBL/GenBank/DDBJ whole genome shotgun (WGS) entry which is preliminary data.</text>
</comment>
<evidence type="ECO:0000313" key="2">
    <source>
        <dbReference type="Proteomes" id="UP001140973"/>
    </source>
</evidence>
<evidence type="ECO:0000313" key="1">
    <source>
        <dbReference type="EMBL" id="MDE1356645.1"/>
    </source>
</evidence>
<sequence>MQEILQNYFDFLNHEIIYKRFFDQYFDKPEYDELISAIKWKKLSVISTMTGLDEFGYELYDFELKPYSTDFEEQEHNIDSDILLMVSCIERAKLGEFESAKQYITKIQNHILRDRTDSTFFKLYFLNR</sequence>
<dbReference type="Proteomes" id="UP001140973">
    <property type="component" value="Unassembled WGS sequence"/>
</dbReference>
<proteinExistence type="predicted"/>
<dbReference type="AlphaFoldDB" id="A0A9X4J300"/>
<name>A0A9X4J300_9VIBR</name>
<protein>
    <submittedName>
        <fullName evidence="1">Uncharacterized protein</fullName>
    </submittedName>
</protein>
<dbReference type="EMBL" id="JAKNAP010000010">
    <property type="protein sequence ID" value="MDE1356645.1"/>
    <property type="molecule type" value="Genomic_DNA"/>
</dbReference>
<dbReference type="RefSeq" id="WP_102987180.1">
    <property type="nucleotide sequence ID" value="NZ_JAKNAP010000010.1"/>
</dbReference>
<gene>
    <name evidence="1" type="ORF">L9W73_04880</name>
</gene>
<organism evidence="1 2">
    <name type="scientific">Vibrio aestuarianus</name>
    <dbReference type="NCBI Taxonomy" id="28171"/>
    <lineage>
        <taxon>Bacteria</taxon>
        <taxon>Pseudomonadati</taxon>
        <taxon>Pseudomonadota</taxon>
        <taxon>Gammaproteobacteria</taxon>
        <taxon>Vibrionales</taxon>
        <taxon>Vibrionaceae</taxon>
        <taxon>Vibrio</taxon>
    </lineage>
</organism>
<accession>A0A9X4J300</accession>